<protein>
    <submittedName>
        <fullName evidence="5">Crinkler (CRN)</fullName>
    </submittedName>
</protein>
<organism evidence="5 6">
    <name type="scientific">Phytophthora megakarya</name>
    <dbReference type="NCBI Taxonomy" id="4795"/>
    <lineage>
        <taxon>Eukaryota</taxon>
        <taxon>Sar</taxon>
        <taxon>Stramenopiles</taxon>
        <taxon>Oomycota</taxon>
        <taxon>Peronosporomycetes</taxon>
        <taxon>Peronosporales</taxon>
        <taxon>Peronosporaceae</taxon>
        <taxon>Phytophthora</taxon>
    </lineage>
</organism>
<keyword evidence="3" id="KW-0964">Secreted</keyword>
<evidence type="ECO:0000256" key="3">
    <source>
        <dbReference type="ARBA" id="ARBA00022525"/>
    </source>
</evidence>
<evidence type="ECO:0000259" key="4">
    <source>
        <dbReference type="Pfam" id="PF20147"/>
    </source>
</evidence>
<dbReference type="AlphaFoldDB" id="A0A225USI8"/>
<name>A0A225USI8_9STRA</name>
<dbReference type="GO" id="GO:0005576">
    <property type="term" value="C:extracellular region"/>
    <property type="evidence" value="ECO:0007669"/>
    <property type="project" value="UniProtKB-SubCell"/>
</dbReference>
<keyword evidence="6" id="KW-1185">Reference proteome</keyword>
<proteinExistence type="predicted"/>
<evidence type="ECO:0000313" key="5">
    <source>
        <dbReference type="EMBL" id="OWY95983.1"/>
    </source>
</evidence>
<evidence type="ECO:0000256" key="1">
    <source>
        <dbReference type="ARBA" id="ARBA00004340"/>
    </source>
</evidence>
<dbReference type="Proteomes" id="UP000198211">
    <property type="component" value="Unassembled WGS sequence"/>
</dbReference>
<sequence length="383" mass="42747">MELCCALVGARGSVFSVKIDANESVATLKDAIQKKKKQNVLKNVDAMNLQLFLAKKDGVWLTEVDVKKGVKDTDGLTPLEDLRAKLRRVGLSEEDVRIRLTKDDVKAGKVRVHVLVAVPEGAGSQAGVTAFPSIEEFGELVEARVNKVFKDRDKKRSVPLSDLHTEHQEKMTKKMRLADSYIIVDEPTPSPNACIPPYTWLDDPESADNQRVKYMTYLETHLKGVLDEKRLSLLDVVKDQTALSISDPRLPFGMKGTTDVLLVDARSIQHREPLAGVRMVVELKKKVERCHKAKAFGVLVSASMKAPMDCTPIGLLTDLTDQWHFSWFNEKKVLTHLRIVHPKNAFDFIAAAVAEPASSKPFSVPFIGRELTKFKIDDFLPVP</sequence>
<gene>
    <name evidence="5" type="ORF">PHMEG_00033869</name>
</gene>
<dbReference type="OrthoDB" id="90933at2759"/>
<dbReference type="Pfam" id="PF20147">
    <property type="entry name" value="Crinkler"/>
    <property type="match status" value="1"/>
</dbReference>
<dbReference type="EMBL" id="NBNE01012228">
    <property type="protein sequence ID" value="OWY95983.1"/>
    <property type="molecule type" value="Genomic_DNA"/>
</dbReference>
<dbReference type="InterPro" id="IPR045379">
    <property type="entry name" value="Crinkler_N"/>
</dbReference>
<comment type="caution">
    <text evidence="5">The sequence shown here is derived from an EMBL/GenBank/DDBJ whole genome shotgun (WGS) entry which is preliminary data.</text>
</comment>
<feature type="domain" description="Crinkler effector protein N-terminal" evidence="4">
    <location>
        <begin position="1"/>
        <end position="116"/>
    </location>
</feature>
<reference evidence="6" key="1">
    <citation type="submission" date="2017-03" db="EMBL/GenBank/DDBJ databases">
        <title>Phytopthora megakarya and P. palmivora, two closely related causual agents of cacao black pod achieved similar genome size and gene model numbers by different mechanisms.</title>
        <authorList>
            <person name="Ali S."/>
            <person name="Shao J."/>
            <person name="Larry D.J."/>
            <person name="Kronmiller B."/>
            <person name="Shen D."/>
            <person name="Strem M.D."/>
            <person name="Melnick R.L."/>
            <person name="Guiltinan M.J."/>
            <person name="Tyler B.M."/>
            <person name="Meinhardt L.W."/>
            <person name="Bailey B.A."/>
        </authorList>
    </citation>
    <scope>NUCLEOTIDE SEQUENCE [LARGE SCALE GENOMIC DNA]</scope>
    <source>
        <strain evidence="6">zdho120</strain>
    </source>
</reference>
<dbReference type="GO" id="GO:0043657">
    <property type="term" value="C:host cell"/>
    <property type="evidence" value="ECO:0007669"/>
    <property type="project" value="UniProtKB-SubCell"/>
</dbReference>
<evidence type="ECO:0000313" key="6">
    <source>
        <dbReference type="Proteomes" id="UP000198211"/>
    </source>
</evidence>
<comment type="subcellular location">
    <subcellularLocation>
        <location evidence="1">Host cell</location>
    </subcellularLocation>
    <subcellularLocation>
        <location evidence="2">Secreted</location>
    </subcellularLocation>
</comment>
<accession>A0A225USI8</accession>
<evidence type="ECO:0000256" key="2">
    <source>
        <dbReference type="ARBA" id="ARBA00004613"/>
    </source>
</evidence>